<reference evidence="3 4" key="1">
    <citation type="submission" date="2020-06" db="EMBL/GenBank/DDBJ databases">
        <title>Pseudomonas eucalypticola sp. nov., an endophyte of Eucalyptus dunnii leaves with biocontrol ability of eucalyptus leaf blight.</title>
        <authorList>
            <person name="Liu Y."/>
            <person name="Song Z."/>
            <person name="Zeng H."/>
            <person name="Lu M."/>
            <person name="Wang X."/>
            <person name="Lian X."/>
            <person name="Zhang Q."/>
        </authorList>
    </citation>
    <scope>NUCLEOTIDE SEQUENCE [LARGE SCALE GENOMIC DNA]</scope>
    <source>
        <strain evidence="3 4">NP-1</strain>
    </source>
</reference>
<dbReference type="RefSeq" id="WP_176569840.1">
    <property type="nucleotide sequence ID" value="NZ_CP056030.1"/>
</dbReference>
<feature type="domain" description="Fe/B12 periplasmic-binding" evidence="2">
    <location>
        <begin position="29"/>
        <end position="290"/>
    </location>
</feature>
<evidence type="ECO:0000313" key="4">
    <source>
        <dbReference type="Proteomes" id="UP000509568"/>
    </source>
</evidence>
<dbReference type="InterPro" id="IPR050902">
    <property type="entry name" value="ABC_Transporter_SBP"/>
</dbReference>
<dbReference type="Pfam" id="PF01497">
    <property type="entry name" value="Peripla_BP_2"/>
    <property type="match status" value="1"/>
</dbReference>
<name>A0A7D5D502_9PSED</name>
<organism evidence="3 4">
    <name type="scientific">Pseudomonas eucalypticola</name>
    <dbReference type="NCBI Taxonomy" id="2599595"/>
    <lineage>
        <taxon>Bacteria</taxon>
        <taxon>Pseudomonadati</taxon>
        <taxon>Pseudomonadota</taxon>
        <taxon>Gammaproteobacteria</taxon>
        <taxon>Pseudomonadales</taxon>
        <taxon>Pseudomonadaceae</taxon>
        <taxon>Pseudomonas</taxon>
    </lineage>
</organism>
<evidence type="ECO:0000259" key="2">
    <source>
        <dbReference type="PROSITE" id="PS50983"/>
    </source>
</evidence>
<keyword evidence="1" id="KW-0732">Signal</keyword>
<dbReference type="KEGG" id="pez:HWQ56_03975"/>
<dbReference type="Proteomes" id="UP000509568">
    <property type="component" value="Chromosome"/>
</dbReference>
<sequence length="294" mass="31098">MRLSARVIGFTAAMLFHPWALAAQTLPQHWVSAGGALTEWVVAMGGEGKLVGVDTTSQHPDSVKALHSIGYQRALSAEGILSLAPRPDILIGTEEMGPPPVLQQIRAAGVGVEMFDSKPELPTLQANLLHLGRLLGDEAHAGQLFDDYRRQLARHQAWVRQAEAQHPAPGVILMLGHMGAKPLVGGPGTVADWMITQAGGHNLATQPGYKNFSTEVLAALDPQVIVFADRTLSGDAAIAALLKDNPALATTRAVKDKRIVQVDPTLLVGGLGPRLPASLGSLSQAFYPDAKPAQ</sequence>
<dbReference type="Gene3D" id="3.40.50.1980">
    <property type="entry name" value="Nitrogenase molybdenum iron protein domain"/>
    <property type="match status" value="2"/>
</dbReference>
<accession>A0A7D5D502</accession>
<dbReference type="AlphaFoldDB" id="A0A7D5D502"/>
<feature type="chain" id="PRO_5028847932" evidence="1">
    <location>
        <begin position="23"/>
        <end position="294"/>
    </location>
</feature>
<dbReference type="EMBL" id="CP056030">
    <property type="protein sequence ID" value="QKZ02998.1"/>
    <property type="molecule type" value="Genomic_DNA"/>
</dbReference>
<dbReference type="PROSITE" id="PS50983">
    <property type="entry name" value="FE_B12_PBP"/>
    <property type="match status" value="1"/>
</dbReference>
<evidence type="ECO:0000313" key="3">
    <source>
        <dbReference type="EMBL" id="QKZ02998.1"/>
    </source>
</evidence>
<keyword evidence="4" id="KW-1185">Reference proteome</keyword>
<dbReference type="PANTHER" id="PTHR30535:SF4">
    <property type="entry name" value="HEMIN-BINDING PERIPLASMIC PROTEIN HMUT"/>
    <property type="match status" value="1"/>
</dbReference>
<protein>
    <submittedName>
        <fullName evidence="3">ABC transporter substrate-binding protein</fullName>
    </submittedName>
</protein>
<feature type="signal peptide" evidence="1">
    <location>
        <begin position="1"/>
        <end position="22"/>
    </location>
</feature>
<dbReference type="PANTHER" id="PTHR30535">
    <property type="entry name" value="VITAMIN B12-BINDING PROTEIN"/>
    <property type="match status" value="1"/>
</dbReference>
<proteinExistence type="predicted"/>
<dbReference type="InterPro" id="IPR002491">
    <property type="entry name" value="ABC_transptr_periplasmic_BD"/>
</dbReference>
<evidence type="ECO:0000256" key="1">
    <source>
        <dbReference type="SAM" id="SignalP"/>
    </source>
</evidence>
<gene>
    <name evidence="3" type="ORF">HWQ56_03975</name>
</gene>
<dbReference type="SUPFAM" id="SSF53807">
    <property type="entry name" value="Helical backbone' metal receptor"/>
    <property type="match status" value="1"/>
</dbReference>